<evidence type="ECO:0000259" key="1">
    <source>
        <dbReference type="Pfam" id="PF16967"/>
    </source>
</evidence>
<dbReference type="InterPro" id="IPR032636">
    <property type="entry name" value="Pilus_assem_E-set-like_dom"/>
</dbReference>
<reference evidence="2" key="1">
    <citation type="submission" date="2023-08" db="EMBL/GenBank/DDBJ databases">
        <title>The Comparative Genomic Analysis of Yersiniaceae from Polar Regions.</title>
        <authorList>
            <person name="Goncharov A."/>
            <person name="Aslanov B."/>
            <person name="Kolodzhieva V."/>
            <person name="Azarov D."/>
            <person name="Mochov A."/>
            <person name="Lebedeva E."/>
        </authorList>
    </citation>
    <scope>NUCLEOTIDE SEQUENCE</scope>
    <source>
        <strain evidence="2">Vf</strain>
    </source>
</reference>
<dbReference type="Proteomes" id="UP001224622">
    <property type="component" value="Unassembled WGS sequence"/>
</dbReference>
<name>A0AAJ2DCI8_SERFO</name>
<comment type="caution">
    <text evidence="2">The sequence shown here is derived from an EMBL/GenBank/DDBJ whole genome shotgun (WGS) entry which is preliminary data.</text>
</comment>
<sequence>MFIKEKKCSKKGEVYLTLCRSIFLTLIITTHAQANNPLKFVYGVPAGFSESEIDDTAKYVATIDGLTLPDFISYSPQLNKLSFDQEKYRSNAVTPEVITKMQKIFDQLDYKKCQNGCDLTLEGQYVTVDKLRRAITLRSSESDYILPATSLGLVHNQNVDIRTSSDRYRAANINSNAWLGMPWQSFAYLNWYSNYSSMRGENSHRQGISTYYLQKNFTSTYLRAGRQNSIDYNSGSVSTTLSPSFDQFVTLGSQSNLRVGGDNGELVLFSAAEGNYEFYRDGRMILKRPAVLGRNAINVNDLPGGYYSVEVRLVDRNGNIINRENHAISNVNFGGYPGYVAWHLTAGKDLGNDGHLLEGGFSRDVLWFFFNGTVIRGSQGKWATEGNITRPGTLGDVQIAPTLGIMSGEKGTGGYLNLSLNGNTLGNLSYSRYQHNNVSYYSYGSSSSALSYSRGLGGTLLSYNYSQYSSGESHQVESRWNYRPNGLWSTFSLGIQKGGYQQSGGNYGIFFNTTWTLDRVQGSFSAARSGGQTQLSGDYRHASTDTFGTTTLGTTVSRISDTNNVNLYATREGSRGDVALNLGRSASNNNADLNYRGMVAANSRGIALGRYSNSGTAMLLSTPSLQGVDYGFEVEGAPVGSGSVYAVPINSYRDIAFARVNSQDREQDINVEVPANITRAHPGQVYAAKASVDINLLYNGFLQDEQGNPVSGTVQETGDIAYPNGLFSIASKQLLPAIEVENQNRRFRCDLSKPNNNVYTCSAL</sequence>
<accession>A0AAJ2DCI8</accession>
<dbReference type="Pfam" id="PF16967">
    <property type="entry name" value="TcfC"/>
    <property type="match status" value="1"/>
</dbReference>
<proteinExistence type="predicted"/>
<dbReference type="EMBL" id="JAVIGA010000012">
    <property type="protein sequence ID" value="MDQ9127375.1"/>
    <property type="molecule type" value="Genomic_DNA"/>
</dbReference>
<evidence type="ECO:0000313" key="3">
    <source>
        <dbReference type="Proteomes" id="UP001224622"/>
    </source>
</evidence>
<dbReference type="RefSeq" id="WP_309047573.1">
    <property type="nucleotide sequence ID" value="NZ_JAVIGA010000012.1"/>
</dbReference>
<evidence type="ECO:0000313" key="2">
    <source>
        <dbReference type="EMBL" id="MDQ9127375.1"/>
    </source>
</evidence>
<organism evidence="2 3">
    <name type="scientific">Serratia fonticola</name>
    <dbReference type="NCBI Taxonomy" id="47917"/>
    <lineage>
        <taxon>Bacteria</taxon>
        <taxon>Pseudomonadati</taxon>
        <taxon>Pseudomonadota</taxon>
        <taxon>Gammaproteobacteria</taxon>
        <taxon>Enterobacterales</taxon>
        <taxon>Yersiniaceae</taxon>
        <taxon>Serratia</taxon>
    </lineage>
</organism>
<protein>
    <submittedName>
        <fullName evidence="2">TcfC E-set like domain-containing protein</fullName>
    </submittedName>
</protein>
<dbReference type="AlphaFoldDB" id="A0AAJ2DCI8"/>
<gene>
    <name evidence="2" type="ORF">RDT67_13120</name>
</gene>
<feature type="domain" description="Pilus assembly protein E-set like" evidence="1">
    <location>
        <begin position="266"/>
        <end position="329"/>
    </location>
</feature>